<dbReference type="EMBL" id="WHSB02000004">
    <property type="protein sequence ID" value="MCQ4630895.1"/>
    <property type="molecule type" value="Genomic_DNA"/>
</dbReference>
<dbReference type="InterPro" id="IPR011051">
    <property type="entry name" value="RmlC_Cupin_sf"/>
</dbReference>
<feature type="domain" description="Cupin type-2" evidence="1">
    <location>
        <begin position="38"/>
        <end position="97"/>
    </location>
</feature>
<name>A0ABT1R6U2_9HYPH</name>
<accession>A0ABT1R6U2</accession>
<keyword evidence="3" id="KW-1185">Reference proteome</keyword>
<dbReference type="SUPFAM" id="SSF51182">
    <property type="entry name" value="RmlC-like cupins"/>
    <property type="match status" value="1"/>
</dbReference>
<comment type="caution">
    <text evidence="2">The sequence shown here is derived from an EMBL/GenBank/DDBJ whole genome shotgun (WGS) entry which is preliminary data.</text>
</comment>
<evidence type="ECO:0000313" key="2">
    <source>
        <dbReference type="EMBL" id="MCQ4630895.1"/>
    </source>
</evidence>
<gene>
    <name evidence="2" type="ORF">GB927_012650</name>
</gene>
<dbReference type="InterPro" id="IPR013096">
    <property type="entry name" value="Cupin_2"/>
</dbReference>
<evidence type="ECO:0000313" key="3">
    <source>
        <dbReference type="Proteomes" id="UP000996601"/>
    </source>
</evidence>
<sequence length="110" mass="11975">MATNSIKWTDGATSWDGEFQGGGFGSGVSIIFTRLDRPGGGPALHRHPYSETFLVRKGVVRFTVGTQSLDAVAGEIVVVAPDTPHRFTGVSDEVEMIDIHASRRFITEWL</sequence>
<dbReference type="RefSeq" id="WP_256117325.1">
    <property type="nucleotide sequence ID" value="NZ_WHSB02000004.1"/>
</dbReference>
<dbReference type="Proteomes" id="UP000996601">
    <property type="component" value="Unassembled WGS sequence"/>
</dbReference>
<dbReference type="Pfam" id="PF07883">
    <property type="entry name" value="Cupin_2"/>
    <property type="match status" value="1"/>
</dbReference>
<proteinExistence type="predicted"/>
<organism evidence="2 3">
    <name type="scientific">Shinella lacus</name>
    <dbReference type="NCBI Taxonomy" id="2654216"/>
    <lineage>
        <taxon>Bacteria</taxon>
        <taxon>Pseudomonadati</taxon>
        <taxon>Pseudomonadota</taxon>
        <taxon>Alphaproteobacteria</taxon>
        <taxon>Hyphomicrobiales</taxon>
        <taxon>Rhizobiaceae</taxon>
        <taxon>Shinella</taxon>
    </lineage>
</organism>
<dbReference type="InterPro" id="IPR014710">
    <property type="entry name" value="RmlC-like_jellyroll"/>
</dbReference>
<protein>
    <submittedName>
        <fullName evidence="2">Cupin domain-containing protein</fullName>
    </submittedName>
</protein>
<reference evidence="2" key="1">
    <citation type="submission" date="2021-07" db="EMBL/GenBank/DDBJ databases">
        <title>Shinella sp. nov., a novel member of the genus Shinella from water.</title>
        <authorList>
            <person name="Deng Y."/>
        </authorList>
    </citation>
    <scope>NUCLEOTIDE SEQUENCE</scope>
    <source>
        <strain evidence="2">CPCC 100929</strain>
    </source>
</reference>
<evidence type="ECO:0000259" key="1">
    <source>
        <dbReference type="Pfam" id="PF07883"/>
    </source>
</evidence>
<dbReference type="Gene3D" id="2.60.120.10">
    <property type="entry name" value="Jelly Rolls"/>
    <property type="match status" value="1"/>
</dbReference>